<proteinExistence type="inferred from homology"/>
<reference evidence="14 15" key="1">
    <citation type="submission" date="2016-09" db="EMBL/GenBank/DDBJ databases">
        <title>The draft genome of Dichanthelium oligosanthes: A C3 panicoid grass species.</title>
        <authorList>
            <person name="Studer A.J."/>
            <person name="Schnable J.C."/>
            <person name="Brutnell T.P."/>
        </authorList>
    </citation>
    <scope>NUCLEOTIDE SEQUENCE [LARGE SCALE GENOMIC DNA]</scope>
    <source>
        <strain evidence="15">cv. Kellogg 1175</strain>
        <tissue evidence="14">Leaf</tissue>
    </source>
</reference>
<dbReference type="PANTHER" id="PTHR10161">
    <property type="entry name" value="TARTRATE-RESISTANT ACID PHOSPHATASE TYPE 5"/>
    <property type="match status" value="1"/>
</dbReference>
<dbReference type="EC" id="3.1.3.2" evidence="5"/>
<gene>
    <name evidence="14" type="ORF">BAE44_0021729</name>
</gene>
<dbReference type="GO" id="GO:0005576">
    <property type="term" value="C:extracellular region"/>
    <property type="evidence" value="ECO:0007669"/>
    <property type="project" value="UniProtKB-SubCell"/>
</dbReference>
<evidence type="ECO:0000313" key="14">
    <source>
        <dbReference type="EMBL" id="OEL17254.1"/>
    </source>
</evidence>
<evidence type="ECO:0000256" key="12">
    <source>
        <dbReference type="SAM" id="SignalP"/>
    </source>
</evidence>
<dbReference type="FunFam" id="3.60.21.10:FF:000027">
    <property type="entry name" value="Purple acid phosphatase"/>
    <property type="match status" value="1"/>
</dbReference>
<evidence type="ECO:0000256" key="5">
    <source>
        <dbReference type="ARBA" id="ARBA00012646"/>
    </source>
</evidence>
<evidence type="ECO:0000256" key="8">
    <source>
        <dbReference type="ARBA" id="ARBA00022729"/>
    </source>
</evidence>
<evidence type="ECO:0000256" key="4">
    <source>
        <dbReference type="ARBA" id="ARBA00008723"/>
    </source>
</evidence>
<organism evidence="14 15">
    <name type="scientific">Dichanthelium oligosanthes</name>
    <dbReference type="NCBI Taxonomy" id="888268"/>
    <lineage>
        <taxon>Eukaryota</taxon>
        <taxon>Viridiplantae</taxon>
        <taxon>Streptophyta</taxon>
        <taxon>Embryophyta</taxon>
        <taxon>Tracheophyta</taxon>
        <taxon>Spermatophyta</taxon>
        <taxon>Magnoliopsida</taxon>
        <taxon>Liliopsida</taxon>
        <taxon>Poales</taxon>
        <taxon>Poaceae</taxon>
        <taxon>PACMAD clade</taxon>
        <taxon>Panicoideae</taxon>
        <taxon>Panicodae</taxon>
        <taxon>Paniceae</taxon>
        <taxon>Dichantheliinae</taxon>
        <taxon>Dichanthelium</taxon>
    </lineage>
</organism>
<evidence type="ECO:0000256" key="11">
    <source>
        <dbReference type="ARBA" id="ARBA00023180"/>
    </source>
</evidence>
<comment type="caution">
    <text evidence="14">The sequence shown here is derived from an EMBL/GenBank/DDBJ whole genome shotgun (WGS) entry which is preliminary data.</text>
</comment>
<sequence>MANARAAMAAVLALLAVAALCFGTAAAELPRLEHPAKSDGSLSLLVAGDWGRKGTHNQSRVAEQVKGIHRSSCVPATHLDPIDLDEAMKKSTAKWKIVVGHHTMRSVSEHGDTKELLKLLLPVLKENGADFYINGHDHCLEHISSRDSPLQYFTSGGGSKAWRGVFQPNHDKLQFFYDGQGFMSLQLSKEEAQFIFYDVSGNILYQWSSNKTVVVTCRRVLPPPIIYWPSVPTACSWHPVLASIVVGTTMAKGSAAMAAAAVLALAALLCAPAAAELVRLEHPAKNDGSLSLLVVGDWGRKGTYNQSRVAEQMGKVGEQLNIDFVISTGDNFYENGLTGTDDQAFEQSFTDIYTAKSLQKPWYLVLGNHDYRGDALAQLSPVLQKIDSRFICMRSFIVNAEIVDFFFVDTTPFQLKYWTHPKDDHYDWRGVAPREKYLDNLLKDFDEAIKKSTATWKIVVGHHTMRSVSDHGDTKELLQLLLPVLQANGVDFYINGHDHCLEHISSKDSPIQYFTSGGGSKAWRGVFTPNEDNLEFFYDGQGQLVPAAASRSTRSCADRAPGMGLGYGEAEARRRHGPGPPGRVRAPVPVRSGRSALARLEHPAKNDGSLSLLVVGDWGRKGTCNQARVAEQVKANRICCCSWGLGRVGEKLTSTSPYPPGTKFYDTGLTGVDHQAFEQYFTGIYTPESLQKPWYLVLGNHDYKGDVLAQFSPVLRKIDIRFICMRSFMVQIRILFKSEKLARFVKTLRKRGNYDMIHYDWRGVAPREKYIANLLKDLDEAMKKSTAKWKIVVGLHTMRSVSHHGDTEKLLQLPLPILKVSGIDLYINGPIQYFTSGGGSRAWRGFFQPNEDSLKFFYDGQGFMSLQLHQDQAHFIFYNVDGNILYQYSQWRLRKAYLPSSYVADE</sequence>
<dbReference type="Proteomes" id="UP000095767">
    <property type="component" value="Unassembled WGS sequence"/>
</dbReference>
<dbReference type="InterPro" id="IPR029052">
    <property type="entry name" value="Metallo-depent_PP-like"/>
</dbReference>
<feature type="domain" description="Calcineurin-like phosphoesterase" evidence="13">
    <location>
        <begin position="292"/>
        <end position="500"/>
    </location>
</feature>
<dbReference type="Pfam" id="PF00149">
    <property type="entry name" value="Metallophos"/>
    <property type="match status" value="3"/>
</dbReference>
<feature type="domain" description="Calcineurin-like phosphoesterase" evidence="13">
    <location>
        <begin position="673"/>
        <end position="829"/>
    </location>
</feature>
<dbReference type="SUPFAM" id="SSF56300">
    <property type="entry name" value="Metallo-dependent phosphatases"/>
    <property type="match status" value="3"/>
</dbReference>
<evidence type="ECO:0000256" key="2">
    <source>
        <dbReference type="ARBA" id="ARBA00001962"/>
    </source>
</evidence>
<dbReference type="InterPro" id="IPR004843">
    <property type="entry name" value="Calcineurin-like_PHP"/>
</dbReference>
<evidence type="ECO:0000256" key="9">
    <source>
        <dbReference type="ARBA" id="ARBA00022801"/>
    </source>
</evidence>
<dbReference type="InterPro" id="IPR051558">
    <property type="entry name" value="Metallophosphoesterase_PAP"/>
</dbReference>
<dbReference type="AlphaFoldDB" id="A0A1E5UWS7"/>
<dbReference type="STRING" id="888268.A0A1E5UWS7"/>
<dbReference type="CDD" id="cd07378">
    <property type="entry name" value="MPP_ACP5"/>
    <property type="match status" value="1"/>
</dbReference>
<dbReference type="OrthoDB" id="411211at2759"/>
<evidence type="ECO:0000259" key="13">
    <source>
        <dbReference type="Pfam" id="PF00149"/>
    </source>
</evidence>
<evidence type="ECO:0000256" key="7">
    <source>
        <dbReference type="ARBA" id="ARBA00022723"/>
    </source>
</evidence>
<dbReference type="GO" id="GO:0046872">
    <property type="term" value="F:metal ion binding"/>
    <property type="evidence" value="ECO:0007669"/>
    <property type="project" value="UniProtKB-KW"/>
</dbReference>
<accession>A0A1E5UWS7</accession>
<comment type="catalytic activity">
    <reaction evidence="1">
        <text>a phosphate monoester + H2O = an alcohol + phosphate</text>
        <dbReference type="Rhea" id="RHEA:15017"/>
        <dbReference type="ChEBI" id="CHEBI:15377"/>
        <dbReference type="ChEBI" id="CHEBI:30879"/>
        <dbReference type="ChEBI" id="CHEBI:43474"/>
        <dbReference type="ChEBI" id="CHEBI:67140"/>
        <dbReference type="EC" id="3.1.3.2"/>
    </reaction>
</comment>
<comment type="subcellular location">
    <subcellularLocation>
        <location evidence="3">Secreted</location>
    </subcellularLocation>
</comment>
<comment type="cofactor">
    <cofactor evidence="2">
        <name>Fe cation</name>
        <dbReference type="ChEBI" id="CHEBI:24875"/>
    </cofactor>
</comment>
<evidence type="ECO:0000256" key="1">
    <source>
        <dbReference type="ARBA" id="ARBA00000032"/>
    </source>
</evidence>
<dbReference type="PANTHER" id="PTHR10161:SF59">
    <property type="entry name" value="PURPLE ACID PHOSPHATASE"/>
    <property type="match status" value="1"/>
</dbReference>
<feature type="signal peptide" evidence="12">
    <location>
        <begin position="1"/>
        <end position="27"/>
    </location>
</feature>
<evidence type="ECO:0000313" key="15">
    <source>
        <dbReference type="Proteomes" id="UP000095767"/>
    </source>
</evidence>
<evidence type="ECO:0000256" key="10">
    <source>
        <dbReference type="ARBA" id="ARBA00022833"/>
    </source>
</evidence>
<keyword evidence="6" id="KW-0964">Secreted</keyword>
<evidence type="ECO:0000256" key="3">
    <source>
        <dbReference type="ARBA" id="ARBA00004613"/>
    </source>
</evidence>
<comment type="similarity">
    <text evidence="4">Belongs to the metallophosphoesterase superfamily. Purple acid phosphatase family.</text>
</comment>
<feature type="chain" id="PRO_5009187468" description="acid phosphatase" evidence="12">
    <location>
        <begin position="28"/>
        <end position="906"/>
    </location>
</feature>
<keyword evidence="9" id="KW-0378">Hydrolase</keyword>
<keyword evidence="11" id="KW-0325">Glycoprotein</keyword>
<dbReference type="GO" id="GO:0003993">
    <property type="term" value="F:acid phosphatase activity"/>
    <property type="evidence" value="ECO:0007669"/>
    <property type="project" value="UniProtKB-EC"/>
</dbReference>
<dbReference type="EMBL" id="LWDX02060500">
    <property type="protein sequence ID" value="OEL17254.1"/>
    <property type="molecule type" value="Genomic_DNA"/>
</dbReference>
<dbReference type="Gene3D" id="3.60.21.10">
    <property type="match status" value="3"/>
</dbReference>
<name>A0A1E5UWS7_9POAL</name>
<keyword evidence="15" id="KW-1185">Reference proteome</keyword>
<dbReference type="InterPro" id="IPR024927">
    <property type="entry name" value="Acid_PPase"/>
</dbReference>
<keyword evidence="10" id="KW-0862">Zinc</keyword>
<evidence type="ECO:0000256" key="6">
    <source>
        <dbReference type="ARBA" id="ARBA00022525"/>
    </source>
</evidence>
<protein>
    <recommendedName>
        <fullName evidence="5">acid phosphatase</fullName>
        <ecNumber evidence="5">3.1.3.2</ecNumber>
    </recommendedName>
</protein>
<keyword evidence="8 12" id="KW-0732">Signal</keyword>
<keyword evidence="7" id="KW-0479">Metal-binding</keyword>
<feature type="domain" description="Calcineurin-like phosphoesterase" evidence="13">
    <location>
        <begin position="85"/>
        <end position="139"/>
    </location>
</feature>